<dbReference type="Pfam" id="PF12464">
    <property type="entry name" value="Mac"/>
    <property type="match status" value="1"/>
</dbReference>
<keyword evidence="2" id="KW-0808">Transferase</keyword>
<protein>
    <recommendedName>
        <fullName evidence="3">Maltose/galactoside acetyltransferase domain-containing protein</fullName>
    </recommendedName>
</protein>
<evidence type="ECO:0000259" key="3">
    <source>
        <dbReference type="SMART" id="SM01266"/>
    </source>
</evidence>
<dbReference type="GO" id="GO:0016407">
    <property type="term" value="F:acetyltransferase activity"/>
    <property type="evidence" value="ECO:0007669"/>
    <property type="project" value="InterPro"/>
</dbReference>
<keyword evidence="5" id="KW-1185">Reference proteome</keyword>
<dbReference type="Proteomes" id="UP001214628">
    <property type="component" value="Chromosome 6"/>
</dbReference>
<dbReference type="Gene3D" id="2.160.10.10">
    <property type="entry name" value="Hexapeptide repeat proteins"/>
    <property type="match status" value="1"/>
</dbReference>
<sequence>MSTQSRYDEIDKQFAAQLPHMTERQKMLKGLPYNPLDRELVQQRIDVRKLTHAFNMSPPANFPGVADPPLDITGSDRRKLLAEIFKLKDGQEEKIDIEPPLWM</sequence>
<feature type="domain" description="Maltose/galactoside acetyltransferase" evidence="3">
    <location>
        <begin position="24"/>
        <end position="89"/>
    </location>
</feature>
<dbReference type="EMBL" id="CP118380">
    <property type="protein sequence ID" value="WFD44966.1"/>
    <property type="molecule type" value="Genomic_DNA"/>
</dbReference>
<proteinExistence type="inferred from homology"/>
<dbReference type="SMART" id="SM01266">
    <property type="entry name" value="Mac"/>
    <property type="match status" value="1"/>
</dbReference>
<organism evidence="4 5">
    <name type="scientific">Malassezia psittaci</name>
    <dbReference type="NCBI Taxonomy" id="1821823"/>
    <lineage>
        <taxon>Eukaryota</taxon>
        <taxon>Fungi</taxon>
        <taxon>Dikarya</taxon>
        <taxon>Basidiomycota</taxon>
        <taxon>Ustilaginomycotina</taxon>
        <taxon>Malasseziomycetes</taxon>
        <taxon>Malasseziales</taxon>
        <taxon>Malasseziaceae</taxon>
        <taxon>Malassezia</taxon>
    </lineage>
</organism>
<evidence type="ECO:0000313" key="4">
    <source>
        <dbReference type="EMBL" id="WFD44966.1"/>
    </source>
</evidence>
<evidence type="ECO:0000256" key="2">
    <source>
        <dbReference type="ARBA" id="ARBA00022679"/>
    </source>
</evidence>
<comment type="similarity">
    <text evidence="1">Belongs to the transferase hexapeptide repeat family.</text>
</comment>
<name>A0AAF0FF93_9BASI</name>
<evidence type="ECO:0000256" key="1">
    <source>
        <dbReference type="ARBA" id="ARBA00007274"/>
    </source>
</evidence>
<dbReference type="InterPro" id="IPR024688">
    <property type="entry name" value="Mac_dom"/>
</dbReference>
<dbReference type="AlphaFoldDB" id="A0AAF0FF93"/>
<gene>
    <name evidence="4" type="ORF">MPSI1_003641</name>
</gene>
<evidence type="ECO:0000313" key="5">
    <source>
        <dbReference type="Proteomes" id="UP001214628"/>
    </source>
</evidence>
<accession>A0AAF0FF93</accession>
<reference evidence="4" key="1">
    <citation type="submission" date="2023-02" db="EMBL/GenBank/DDBJ databases">
        <title>Mating type loci evolution in Malassezia.</title>
        <authorList>
            <person name="Coelho M.A."/>
        </authorList>
    </citation>
    <scope>NUCLEOTIDE SEQUENCE</scope>
    <source>
        <strain evidence="4">CBS 14136</strain>
    </source>
</reference>